<dbReference type="FunFam" id="2.70.150.10:FF:000016">
    <property type="entry name" value="Calcium-transporting P-type ATPase putative"/>
    <property type="match status" value="1"/>
</dbReference>
<evidence type="ECO:0000256" key="3">
    <source>
        <dbReference type="ARBA" id="ARBA00022692"/>
    </source>
</evidence>
<comment type="caution">
    <text evidence="15">The sequence shown here is derived from an EMBL/GenBank/DDBJ whole genome shotgun (WGS) entry which is preliminary data.</text>
</comment>
<dbReference type="Gene3D" id="1.20.1110.10">
    <property type="entry name" value="Calcium-transporting ATPase, transmembrane domain"/>
    <property type="match status" value="1"/>
</dbReference>
<evidence type="ECO:0000256" key="13">
    <source>
        <dbReference type="SAM" id="Phobius"/>
    </source>
</evidence>
<dbReference type="InterPro" id="IPR044492">
    <property type="entry name" value="P_typ_ATPase_HD_dom"/>
</dbReference>
<keyword evidence="9 13" id="KW-0472">Membrane</keyword>
<dbReference type="InterPro" id="IPR000210">
    <property type="entry name" value="BTB/POZ_dom"/>
</dbReference>
<feature type="transmembrane region" description="Helical" evidence="13">
    <location>
        <begin position="1114"/>
        <end position="1134"/>
    </location>
</feature>
<dbReference type="Pfam" id="PF00122">
    <property type="entry name" value="E1-E2_ATPase"/>
    <property type="match status" value="1"/>
</dbReference>
<dbReference type="Proteomes" id="UP000789759">
    <property type="component" value="Unassembled WGS sequence"/>
</dbReference>
<dbReference type="GO" id="GO:0005524">
    <property type="term" value="F:ATP binding"/>
    <property type="evidence" value="ECO:0007669"/>
    <property type="project" value="UniProtKB-KW"/>
</dbReference>
<evidence type="ECO:0000256" key="6">
    <source>
        <dbReference type="ARBA" id="ARBA00022840"/>
    </source>
</evidence>
<dbReference type="CDD" id="cd18186">
    <property type="entry name" value="BTB_POZ_ZBTB_KLHL-like"/>
    <property type="match status" value="1"/>
</dbReference>
<dbReference type="Pfam" id="PF00689">
    <property type="entry name" value="Cation_ATPase_C"/>
    <property type="match status" value="1"/>
</dbReference>
<dbReference type="GO" id="GO:0005384">
    <property type="term" value="F:manganese ion transmembrane transporter activity"/>
    <property type="evidence" value="ECO:0007669"/>
    <property type="project" value="UniProtKB-ARBA"/>
</dbReference>
<dbReference type="Pfam" id="PF13246">
    <property type="entry name" value="Cation_ATPase"/>
    <property type="match status" value="1"/>
</dbReference>
<dbReference type="PROSITE" id="PS00154">
    <property type="entry name" value="ATPASE_E1_E2"/>
    <property type="match status" value="1"/>
</dbReference>
<dbReference type="GO" id="GO:1990573">
    <property type="term" value="P:potassium ion import across plasma membrane"/>
    <property type="evidence" value="ECO:0007669"/>
    <property type="project" value="TreeGrafter"/>
</dbReference>
<feature type="transmembrane region" description="Helical" evidence="13">
    <location>
        <begin position="474"/>
        <end position="501"/>
    </location>
</feature>
<dbReference type="InterPro" id="IPR008250">
    <property type="entry name" value="ATPase_P-typ_transduc_dom_A_sf"/>
</dbReference>
<dbReference type="PANTHER" id="PTHR43294">
    <property type="entry name" value="SODIUM/POTASSIUM-TRANSPORTING ATPASE SUBUNIT ALPHA"/>
    <property type="match status" value="1"/>
</dbReference>
<feature type="non-terminal residue" evidence="15">
    <location>
        <position position="1566"/>
    </location>
</feature>
<evidence type="ECO:0000256" key="5">
    <source>
        <dbReference type="ARBA" id="ARBA00022741"/>
    </source>
</evidence>
<organism evidence="15 16">
    <name type="scientific">Cetraspora pellucida</name>
    <dbReference type="NCBI Taxonomy" id="1433469"/>
    <lineage>
        <taxon>Eukaryota</taxon>
        <taxon>Fungi</taxon>
        <taxon>Fungi incertae sedis</taxon>
        <taxon>Mucoromycota</taxon>
        <taxon>Glomeromycotina</taxon>
        <taxon>Glomeromycetes</taxon>
        <taxon>Diversisporales</taxon>
        <taxon>Gigasporaceae</taxon>
        <taxon>Cetraspora</taxon>
    </lineage>
</organism>
<dbReference type="GO" id="GO:0016887">
    <property type="term" value="F:ATP hydrolysis activity"/>
    <property type="evidence" value="ECO:0007669"/>
    <property type="project" value="InterPro"/>
</dbReference>
<keyword evidence="2" id="KW-1003">Cell membrane</keyword>
<dbReference type="GO" id="GO:0046872">
    <property type="term" value="F:metal ion binding"/>
    <property type="evidence" value="ECO:0007669"/>
    <property type="project" value="UniProtKB-KW"/>
</dbReference>
<keyword evidence="5" id="KW-0547">Nucleotide-binding</keyword>
<comment type="similarity">
    <text evidence="10">Belongs to the cation transport ATPase (P-type) (TC 3.A.3) family.</text>
</comment>
<feature type="transmembrane region" description="Helical" evidence="13">
    <location>
        <begin position="1146"/>
        <end position="1165"/>
    </location>
</feature>
<dbReference type="PANTHER" id="PTHR43294:SF20">
    <property type="entry name" value="P-TYPE ATPASE"/>
    <property type="match status" value="1"/>
</dbReference>
<dbReference type="SFLD" id="SFLDF00027">
    <property type="entry name" value="p-type_atpase"/>
    <property type="match status" value="1"/>
</dbReference>
<dbReference type="GO" id="GO:0030007">
    <property type="term" value="P:intracellular potassium ion homeostasis"/>
    <property type="evidence" value="ECO:0007669"/>
    <property type="project" value="TreeGrafter"/>
</dbReference>
<dbReference type="InterPro" id="IPR050510">
    <property type="entry name" value="Cation_transp_ATPase_P-type"/>
</dbReference>
<evidence type="ECO:0000259" key="14">
    <source>
        <dbReference type="PROSITE" id="PS50097"/>
    </source>
</evidence>
<dbReference type="InterPro" id="IPR004014">
    <property type="entry name" value="ATPase_P-typ_cation-transptr_N"/>
</dbReference>
<evidence type="ECO:0000313" key="15">
    <source>
        <dbReference type="EMBL" id="CAG8560628.1"/>
    </source>
</evidence>
<dbReference type="SUPFAM" id="SSF81665">
    <property type="entry name" value="Calcium ATPase, transmembrane domain M"/>
    <property type="match status" value="1"/>
</dbReference>
<dbReference type="GO" id="GO:0036376">
    <property type="term" value="P:sodium ion export across plasma membrane"/>
    <property type="evidence" value="ECO:0007669"/>
    <property type="project" value="TreeGrafter"/>
</dbReference>
<dbReference type="Gene3D" id="3.40.1110.10">
    <property type="entry name" value="Calcium-transporting ATPase, cytoplasmic domain N"/>
    <property type="match status" value="1"/>
</dbReference>
<evidence type="ECO:0000256" key="2">
    <source>
        <dbReference type="ARBA" id="ARBA00022475"/>
    </source>
</evidence>
<dbReference type="SUPFAM" id="SSF81660">
    <property type="entry name" value="Metal cation-transporting ATPase, ATP-binding domain N"/>
    <property type="match status" value="1"/>
</dbReference>
<dbReference type="SFLD" id="SFLDS00003">
    <property type="entry name" value="Haloacid_Dehalogenase"/>
    <property type="match status" value="1"/>
</dbReference>
<dbReference type="InterPro" id="IPR001757">
    <property type="entry name" value="P_typ_ATPase"/>
</dbReference>
<keyword evidence="6" id="KW-0067">ATP-binding</keyword>
<dbReference type="OrthoDB" id="116380at2759"/>
<protein>
    <recommendedName>
        <fullName evidence="11">Sodium/potassium exporting P-type ATPase 1</fullName>
    </recommendedName>
</protein>
<dbReference type="FunFam" id="3.40.50.1000:FF:000028">
    <property type="entry name" value="Calcium-transporting P-type ATPase, putative"/>
    <property type="match status" value="1"/>
</dbReference>
<evidence type="ECO:0000256" key="4">
    <source>
        <dbReference type="ARBA" id="ARBA00022723"/>
    </source>
</evidence>
<keyword evidence="4" id="KW-0479">Metal-binding</keyword>
<feature type="domain" description="BTB" evidence="14">
    <location>
        <begin position="1335"/>
        <end position="1472"/>
    </location>
</feature>
<dbReference type="Gene3D" id="3.40.50.1000">
    <property type="entry name" value="HAD superfamily/HAD-like"/>
    <property type="match status" value="1"/>
</dbReference>
<comment type="subcellular location">
    <subcellularLocation>
        <location evidence="1">Cell membrane</location>
        <topology evidence="1">Multi-pass membrane protein</topology>
    </subcellularLocation>
</comment>
<keyword evidence="8 13" id="KW-1133">Transmembrane helix</keyword>
<gene>
    <name evidence="15" type="ORF">CPELLU_LOCUS5181</name>
</gene>
<evidence type="ECO:0000256" key="10">
    <source>
        <dbReference type="ARBA" id="ARBA00038148"/>
    </source>
</evidence>
<dbReference type="GO" id="GO:0006883">
    <property type="term" value="P:intracellular sodium ion homeostasis"/>
    <property type="evidence" value="ECO:0007669"/>
    <property type="project" value="TreeGrafter"/>
</dbReference>
<dbReference type="SUPFAM" id="SSF81653">
    <property type="entry name" value="Calcium ATPase, transduction domain A"/>
    <property type="match status" value="1"/>
</dbReference>
<dbReference type="InterPro" id="IPR011333">
    <property type="entry name" value="SKP1/BTB/POZ_sf"/>
</dbReference>
<dbReference type="GO" id="GO:0005391">
    <property type="term" value="F:P-type sodium:potassium-exchanging transporter activity"/>
    <property type="evidence" value="ECO:0007669"/>
    <property type="project" value="TreeGrafter"/>
</dbReference>
<feature type="compositionally biased region" description="Basic and acidic residues" evidence="12">
    <location>
        <begin position="1385"/>
        <end position="1398"/>
    </location>
</feature>
<dbReference type="SFLD" id="SFLDG00002">
    <property type="entry name" value="C1.7:_P-type_atpase_like"/>
    <property type="match status" value="1"/>
</dbReference>
<dbReference type="PRINTS" id="PR00119">
    <property type="entry name" value="CATATPASE"/>
</dbReference>
<name>A0A9N9BD22_9GLOM</name>
<accession>A0A9N9BD22</accession>
<dbReference type="SUPFAM" id="SSF54695">
    <property type="entry name" value="POZ domain"/>
    <property type="match status" value="1"/>
</dbReference>
<feature type="transmembrane region" description="Helical" evidence="13">
    <location>
        <begin position="1041"/>
        <end position="1064"/>
    </location>
</feature>
<evidence type="ECO:0000256" key="8">
    <source>
        <dbReference type="ARBA" id="ARBA00022989"/>
    </source>
</evidence>
<feature type="transmembrane region" description="Helical" evidence="13">
    <location>
        <begin position="449"/>
        <end position="468"/>
    </location>
</feature>
<dbReference type="FunFam" id="3.40.50.1000:FF:000001">
    <property type="entry name" value="Phospholipid-transporting ATPase IC"/>
    <property type="match status" value="1"/>
</dbReference>
<dbReference type="InterPro" id="IPR023214">
    <property type="entry name" value="HAD_sf"/>
</dbReference>
<evidence type="ECO:0000256" key="12">
    <source>
        <dbReference type="SAM" id="MobiDB-lite"/>
    </source>
</evidence>
<evidence type="ECO:0000256" key="9">
    <source>
        <dbReference type="ARBA" id="ARBA00023136"/>
    </source>
</evidence>
<dbReference type="SUPFAM" id="SSF56784">
    <property type="entry name" value="HAD-like"/>
    <property type="match status" value="1"/>
</dbReference>
<sequence>MSRPSTIEIQSIRDGKASIEHQIDIHVNDLFGVKESRQLLSLENVLAGLQYVMNYHLKGGRLPNLDFEIMKRLCEGLLLNMSYMEGGLLKRKMTPEANRAFILFGEFMEEVEEFRQAVREKSVSDLYHAFKLHRRCKDVDPTVKQSVVAIIYMLTNWFPQFSDWRELVKDDEQGDVEKLIREFTDVIKKPRMPSLQGVALPPPSLYFDRDVTRVLKMFRTSLTDGLPSTEIPILLKHYGSNQLPKPPKTSILSMILNQLKDFMVLILIAAAIVTAALGDFKDMGILLFVIVLNTIIGFTQEYKATKALEALQKLSVPKAQVVRDGQQMIIDSSQLVPGDIVILEEGDAVPADVRIVESSHLEVIESILTGESLPVNKNTKKIWTATRNHPLGECKGNSFMSTTIARGRGKGIVVRTGSDTEIGKISAAITSVKQVKTPIQRKLSKLGKWLVLLAFVLCILVVIIGIAYKHNVITMVFIGISLAVSVIPEGLVAVTTVTMAIGVRRMAKRSAIVRTLPAVETLGSVTVICSDKTGTLTEGKMGPIELWTANDSLYTFTKPTSMDPNEGDILLLSLKHNQKAFELHDDSIQSQKSDKMVYNALNPKEIPKNPQNLQPHLMTALMISCLCNNSSVTKESDNEWKGVGDPTEVGLLLAAQKGGLSKDYWEKDCGFVKIHEKAFDSERKIMSTVHNIEDTTSLGHSKPTKLVLVKGAPEELLRKCTHHLPEVESTEIDFTFDIIFGEKEGCQPKELSDKFIDIVSEQSSRMASRGLRILGLAFKIIYDDTSSSSISSHYSENNQDIPTVNPLFDETDLTFVGLIGLIDPPKKAVKESIRKCKEAGIQVIMITGDHIATATAIAKDIGIIEPGDPNKNLAILGAEFDLLSEQAIKELNPFPSVFARVSPDNKLKIVQALQSLGNSVAMTGDGVNDAPAIKASDIGIAMGVSGTEITKQAADIVLANDDFSTIVIAVEEGRHVFDNILKFIVYLLSCNGAEIILMFICAIINTELPFTTIMILFANIIEPAEGDLMRRKPRDPNSGVLNVYTTSILLMQATVMALATFGVYKIGLSIENLDIKDAQSLAFATLITMQLFQGFLSRTLNESFFRTPLFGNKWMIIGVFGSFAALVIGIYIPGINDWFSLNPVPILGWVKIAICLIVLIVFSEIGKIFIRANRSYFEYEISNISQLIHAIYGPPFAHEFRSKQLWHLVIKPLKDYCVIYLEQVSTPNAKQCDEFMAKLSMCNHKIHVRRSDGTEILPINNLSNKKDTYKVFRRSCLKDSSIIIGIEMLKPEFSQNPSTAFSSTTPSSFNNTAKQISPSKIKTIWTEELHNPTTADVRFVVGDHELFASSSILAKRSKCFKDIFDEMKRDTKCEINEKLGIREKGKSGIGENDEKLSIPDDEESWSSFDDTLSIASTTSSNETLFTSSSKPSSFKSRDSRDFCYELVISDFPYHSVLQMLQFLYTDDLPFTDKVSSNQFSSFPFSDEIYSLYGIADKYQIIDLKFHLKKLILCNLKLETCAEMLFKHVWKWPELKRVVMPFVVKYFAKIKCTQGYLNIVEKCKCGE</sequence>
<keyword evidence="3 13" id="KW-0812">Transmembrane</keyword>
<dbReference type="SMART" id="SM00225">
    <property type="entry name" value="BTB"/>
    <property type="match status" value="1"/>
</dbReference>
<dbReference type="NCBIfam" id="TIGR01494">
    <property type="entry name" value="ATPase_P-type"/>
    <property type="match status" value="3"/>
</dbReference>
<dbReference type="InterPro" id="IPR036412">
    <property type="entry name" value="HAD-like_sf"/>
</dbReference>
<reference evidence="15" key="1">
    <citation type="submission" date="2021-06" db="EMBL/GenBank/DDBJ databases">
        <authorList>
            <person name="Kallberg Y."/>
            <person name="Tangrot J."/>
            <person name="Rosling A."/>
        </authorList>
    </citation>
    <scope>NUCLEOTIDE SEQUENCE</scope>
    <source>
        <strain evidence="15">FL966</strain>
    </source>
</reference>
<dbReference type="InterPro" id="IPR059000">
    <property type="entry name" value="ATPase_P-type_domA"/>
</dbReference>
<proteinExistence type="inferred from homology"/>
<dbReference type="GO" id="GO:0005886">
    <property type="term" value="C:plasma membrane"/>
    <property type="evidence" value="ECO:0007669"/>
    <property type="project" value="UniProtKB-SubCell"/>
</dbReference>
<evidence type="ECO:0000313" key="16">
    <source>
        <dbReference type="Proteomes" id="UP000789759"/>
    </source>
</evidence>
<dbReference type="GO" id="GO:1902600">
    <property type="term" value="P:proton transmembrane transport"/>
    <property type="evidence" value="ECO:0007669"/>
    <property type="project" value="TreeGrafter"/>
</dbReference>
<dbReference type="Pfam" id="PF00690">
    <property type="entry name" value="Cation_ATPase_N"/>
    <property type="match status" value="1"/>
</dbReference>
<dbReference type="InterPro" id="IPR018303">
    <property type="entry name" value="ATPase_P-typ_P_site"/>
</dbReference>
<dbReference type="EMBL" id="CAJVQA010002912">
    <property type="protein sequence ID" value="CAG8560628.1"/>
    <property type="molecule type" value="Genomic_DNA"/>
</dbReference>
<keyword evidence="7" id="KW-1278">Translocase</keyword>
<evidence type="ECO:0000256" key="1">
    <source>
        <dbReference type="ARBA" id="ARBA00004651"/>
    </source>
</evidence>
<dbReference type="SMART" id="SM00831">
    <property type="entry name" value="Cation_ATPase_N"/>
    <property type="match status" value="1"/>
</dbReference>
<dbReference type="Gene3D" id="2.70.150.10">
    <property type="entry name" value="Calcium-transporting ATPase, cytoplasmic transduction domain A"/>
    <property type="match status" value="1"/>
</dbReference>
<keyword evidence="16" id="KW-1185">Reference proteome</keyword>
<evidence type="ECO:0000256" key="11">
    <source>
        <dbReference type="ARBA" id="ARBA00073741"/>
    </source>
</evidence>
<dbReference type="InterPro" id="IPR023299">
    <property type="entry name" value="ATPase_P-typ_cyto_dom_N"/>
</dbReference>
<dbReference type="InterPro" id="IPR006068">
    <property type="entry name" value="ATPase_P-typ_cation-transptr_C"/>
</dbReference>
<dbReference type="PROSITE" id="PS50097">
    <property type="entry name" value="BTB"/>
    <property type="match status" value="1"/>
</dbReference>
<dbReference type="Gene3D" id="3.30.710.10">
    <property type="entry name" value="Potassium Channel Kv1.1, Chain A"/>
    <property type="match status" value="1"/>
</dbReference>
<evidence type="ECO:0000256" key="7">
    <source>
        <dbReference type="ARBA" id="ARBA00022967"/>
    </source>
</evidence>
<feature type="region of interest" description="Disordered" evidence="12">
    <location>
        <begin position="1385"/>
        <end position="1404"/>
    </location>
</feature>
<dbReference type="InterPro" id="IPR023298">
    <property type="entry name" value="ATPase_P-typ_TM_dom_sf"/>
</dbReference>